<dbReference type="Pfam" id="PF13649">
    <property type="entry name" value="Methyltransf_25"/>
    <property type="match status" value="1"/>
</dbReference>
<dbReference type="GO" id="GO:0032259">
    <property type="term" value="P:methylation"/>
    <property type="evidence" value="ECO:0007669"/>
    <property type="project" value="UniProtKB-KW"/>
</dbReference>
<keyword evidence="2" id="KW-0808">Transferase</keyword>
<name>A0A940N7Q0_9PROT</name>
<evidence type="ECO:0000313" key="3">
    <source>
        <dbReference type="Proteomes" id="UP000677537"/>
    </source>
</evidence>
<dbReference type="GO" id="GO:0008168">
    <property type="term" value="F:methyltransferase activity"/>
    <property type="evidence" value="ECO:0007669"/>
    <property type="project" value="UniProtKB-KW"/>
</dbReference>
<proteinExistence type="predicted"/>
<organism evidence="2 3">
    <name type="scientific">Roseomonas indoligenes</name>
    <dbReference type="NCBI Taxonomy" id="2820811"/>
    <lineage>
        <taxon>Bacteria</taxon>
        <taxon>Pseudomonadati</taxon>
        <taxon>Pseudomonadota</taxon>
        <taxon>Alphaproteobacteria</taxon>
        <taxon>Acetobacterales</taxon>
        <taxon>Roseomonadaceae</taxon>
        <taxon>Roseomonas</taxon>
    </lineage>
</organism>
<comment type="caution">
    <text evidence="2">The sequence shown here is derived from an EMBL/GenBank/DDBJ whole genome shotgun (WGS) entry which is preliminary data.</text>
</comment>
<dbReference type="AlphaFoldDB" id="A0A940N7Q0"/>
<sequence length="225" mass="23528">MQRDAVPDPSDLQTLIPAVAARYAGASRFTREFVPSKLRRDPATAAVLGLARRAGGLGHVVDLGCGRGQLGILLLLGGGATRVTGLDLDLRKVAEAGAAAAGLPAAFSAADLVRTEVPGGDTVLMADVLYQLPGGTQVRVLEGMARAARRRVVMRLFDPDRGWRSAFGMAMERAGRAIRRDGAAVQPMPVPEVAALLGRAGFRCTVTPCWAGTPLPNVLLVAERG</sequence>
<keyword evidence="2" id="KW-0489">Methyltransferase</keyword>
<dbReference type="Proteomes" id="UP000677537">
    <property type="component" value="Unassembled WGS sequence"/>
</dbReference>
<dbReference type="EMBL" id="JAGIZA010000019">
    <property type="protein sequence ID" value="MBP0495607.1"/>
    <property type="molecule type" value="Genomic_DNA"/>
</dbReference>
<keyword evidence="3" id="KW-1185">Reference proteome</keyword>
<dbReference type="InterPro" id="IPR041698">
    <property type="entry name" value="Methyltransf_25"/>
</dbReference>
<evidence type="ECO:0000259" key="1">
    <source>
        <dbReference type="Pfam" id="PF13649"/>
    </source>
</evidence>
<dbReference type="InterPro" id="IPR029063">
    <property type="entry name" value="SAM-dependent_MTases_sf"/>
</dbReference>
<accession>A0A940N7Q0</accession>
<dbReference type="SUPFAM" id="SSF53335">
    <property type="entry name" value="S-adenosyl-L-methionine-dependent methyltransferases"/>
    <property type="match status" value="1"/>
</dbReference>
<dbReference type="RefSeq" id="WP_209376405.1">
    <property type="nucleotide sequence ID" value="NZ_JAGIZA010000019.1"/>
</dbReference>
<dbReference type="Gene3D" id="3.40.50.150">
    <property type="entry name" value="Vaccinia Virus protein VP39"/>
    <property type="match status" value="1"/>
</dbReference>
<gene>
    <name evidence="2" type="ORF">J5Y10_22680</name>
</gene>
<feature type="domain" description="Methyltransferase" evidence="1">
    <location>
        <begin position="60"/>
        <end position="149"/>
    </location>
</feature>
<reference evidence="2" key="1">
    <citation type="submission" date="2021-03" db="EMBL/GenBank/DDBJ databases">
        <authorList>
            <person name="So Y."/>
        </authorList>
    </citation>
    <scope>NUCLEOTIDE SEQUENCE</scope>
    <source>
        <strain evidence="2">SG15</strain>
    </source>
</reference>
<protein>
    <submittedName>
        <fullName evidence="2">Methyltransferase domain-containing protein</fullName>
    </submittedName>
</protein>
<evidence type="ECO:0000313" key="2">
    <source>
        <dbReference type="EMBL" id="MBP0495607.1"/>
    </source>
</evidence>